<protein>
    <submittedName>
        <fullName evidence="1">Uncharacterized protein</fullName>
    </submittedName>
</protein>
<accession>A0A9K3N6M5</accession>
<dbReference type="Proteomes" id="UP000215914">
    <property type="component" value="Unassembled WGS sequence"/>
</dbReference>
<reference evidence="1" key="2">
    <citation type="submission" date="2020-06" db="EMBL/GenBank/DDBJ databases">
        <title>Helianthus annuus Genome sequencing and assembly Release 2.</title>
        <authorList>
            <person name="Gouzy J."/>
            <person name="Langlade N."/>
            <person name="Munos S."/>
        </authorList>
    </citation>
    <scope>NUCLEOTIDE SEQUENCE</scope>
    <source>
        <tissue evidence="1">Leaves</tissue>
    </source>
</reference>
<gene>
    <name evidence="1" type="ORF">HanXRQr2_Chr09g0369291</name>
</gene>
<keyword evidence="2" id="KW-1185">Reference proteome</keyword>
<dbReference type="AlphaFoldDB" id="A0A9K3N6M5"/>
<organism evidence="1 2">
    <name type="scientific">Helianthus annuus</name>
    <name type="common">Common sunflower</name>
    <dbReference type="NCBI Taxonomy" id="4232"/>
    <lineage>
        <taxon>Eukaryota</taxon>
        <taxon>Viridiplantae</taxon>
        <taxon>Streptophyta</taxon>
        <taxon>Embryophyta</taxon>
        <taxon>Tracheophyta</taxon>
        <taxon>Spermatophyta</taxon>
        <taxon>Magnoliopsida</taxon>
        <taxon>eudicotyledons</taxon>
        <taxon>Gunneridae</taxon>
        <taxon>Pentapetalae</taxon>
        <taxon>asterids</taxon>
        <taxon>campanulids</taxon>
        <taxon>Asterales</taxon>
        <taxon>Asteraceae</taxon>
        <taxon>Asteroideae</taxon>
        <taxon>Heliantheae alliance</taxon>
        <taxon>Heliantheae</taxon>
        <taxon>Helianthus</taxon>
    </lineage>
</organism>
<comment type="caution">
    <text evidence="1">The sequence shown here is derived from an EMBL/GenBank/DDBJ whole genome shotgun (WGS) entry which is preliminary data.</text>
</comment>
<sequence>MCCFHCWKSLKVMSIATYNVSIETPSKLECDKNLSQYLMQLMFCSFKMKRYASKQYASKLYGSKRYTSIPYRCFRSNKP</sequence>
<name>A0A9K3N6M5_HELAN</name>
<proteinExistence type="predicted"/>
<dbReference type="EMBL" id="MNCJ02000324">
    <property type="protein sequence ID" value="KAF5789276.1"/>
    <property type="molecule type" value="Genomic_DNA"/>
</dbReference>
<dbReference type="Gramene" id="mRNA:HanXRQr2_Chr09g0369291">
    <property type="protein sequence ID" value="CDS:HanXRQr2_Chr09g0369291.1"/>
    <property type="gene ID" value="HanXRQr2_Chr09g0369291"/>
</dbReference>
<evidence type="ECO:0000313" key="2">
    <source>
        <dbReference type="Proteomes" id="UP000215914"/>
    </source>
</evidence>
<reference evidence="1" key="1">
    <citation type="journal article" date="2017" name="Nature">
        <title>The sunflower genome provides insights into oil metabolism, flowering and Asterid evolution.</title>
        <authorList>
            <person name="Badouin H."/>
            <person name="Gouzy J."/>
            <person name="Grassa C.J."/>
            <person name="Murat F."/>
            <person name="Staton S.E."/>
            <person name="Cottret L."/>
            <person name="Lelandais-Briere C."/>
            <person name="Owens G.L."/>
            <person name="Carrere S."/>
            <person name="Mayjonade B."/>
            <person name="Legrand L."/>
            <person name="Gill N."/>
            <person name="Kane N.C."/>
            <person name="Bowers J.E."/>
            <person name="Hubner S."/>
            <person name="Bellec A."/>
            <person name="Berard A."/>
            <person name="Berges H."/>
            <person name="Blanchet N."/>
            <person name="Boniface M.C."/>
            <person name="Brunel D."/>
            <person name="Catrice O."/>
            <person name="Chaidir N."/>
            <person name="Claudel C."/>
            <person name="Donnadieu C."/>
            <person name="Faraut T."/>
            <person name="Fievet G."/>
            <person name="Helmstetter N."/>
            <person name="King M."/>
            <person name="Knapp S.J."/>
            <person name="Lai Z."/>
            <person name="Le Paslier M.C."/>
            <person name="Lippi Y."/>
            <person name="Lorenzon L."/>
            <person name="Mandel J.R."/>
            <person name="Marage G."/>
            <person name="Marchand G."/>
            <person name="Marquand E."/>
            <person name="Bret-Mestries E."/>
            <person name="Morien E."/>
            <person name="Nambeesan S."/>
            <person name="Nguyen T."/>
            <person name="Pegot-Espagnet P."/>
            <person name="Pouilly N."/>
            <person name="Raftis F."/>
            <person name="Sallet E."/>
            <person name="Schiex T."/>
            <person name="Thomas J."/>
            <person name="Vandecasteele C."/>
            <person name="Vares D."/>
            <person name="Vear F."/>
            <person name="Vautrin S."/>
            <person name="Crespi M."/>
            <person name="Mangin B."/>
            <person name="Burke J.M."/>
            <person name="Salse J."/>
            <person name="Munos S."/>
            <person name="Vincourt P."/>
            <person name="Rieseberg L.H."/>
            <person name="Langlade N.B."/>
        </authorList>
    </citation>
    <scope>NUCLEOTIDE SEQUENCE</scope>
    <source>
        <tissue evidence="1">Leaves</tissue>
    </source>
</reference>
<evidence type="ECO:0000313" key="1">
    <source>
        <dbReference type="EMBL" id="KAF5789276.1"/>
    </source>
</evidence>